<dbReference type="EMBL" id="DRMS01000269">
    <property type="protein sequence ID" value="HFC92597.1"/>
    <property type="molecule type" value="Genomic_DNA"/>
</dbReference>
<evidence type="ECO:0000256" key="11">
    <source>
        <dbReference type="ARBA" id="ARBA00023157"/>
    </source>
</evidence>
<evidence type="ECO:0000256" key="12">
    <source>
        <dbReference type="ARBA" id="ARBA00023186"/>
    </source>
</evidence>
<evidence type="ECO:0000313" key="16">
    <source>
        <dbReference type="EMBL" id="HFC92597.1"/>
    </source>
</evidence>
<dbReference type="PANTHER" id="PTHR36570:SF3">
    <property type="entry name" value="DISULFIDE BOND FORMATION PROTEIN B"/>
    <property type="match status" value="1"/>
</dbReference>
<keyword evidence="9 14" id="KW-0560">Oxidoreductase</keyword>
<comment type="caution">
    <text evidence="16">The sequence shown here is derived from an EMBL/GenBank/DDBJ whole genome shotgun (WGS) entry which is preliminary data.</text>
</comment>
<evidence type="ECO:0000256" key="8">
    <source>
        <dbReference type="ARBA" id="ARBA00022989"/>
    </source>
</evidence>
<feature type="transmembrane region" description="Helical" evidence="15">
    <location>
        <begin position="42"/>
        <end position="60"/>
    </location>
</feature>
<comment type="similarity">
    <text evidence="2 14">Belongs to the DsbB family.</text>
</comment>
<dbReference type="GO" id="GO:0015035">
    <property type="term" value="F:protein-disulfide reductase activity"/>
    <property type="evidence" value="ECO:0007669"/>
    <property type="project" value="UniProtKB-UniRule"/>
</dbReference>
<evidence type="ECO:0000256" key="3">
    <source>
        <dbReference type="ARBA" id="ARBA00022448"/>
    </source>
</evidence>
<keyword evidence="12 14" id="KW-0143">Chaperone</keyword>
<dbReference type="PANTHER" id="PTHR36570">
    <property type="entry name" value="DISULFIDE BOND FORMATION PROTEIN B"/>
    <property type="match status" value="1"/>
</dbReference>
<comment type="function">
    <text evidence="14">Required for disulfide bond formation in some periplasmic proteins. Acts by oxidizing the DsbA protein.</text>
</comment>
<evidence type="ECO:0000256" key="5">
    <source>
        <dbReference type="ARBA" id="ARBA00022519"/>
    </source>
</evidence>
<dbReference type="InterPro" id="IPR050183">
    <property type="entry name" value="DsbB"/>
</dbReference>
<keyword evidence="13 14" id="KW-0676">Redox-active center</keyword>
<keyword evidence="7 14" id="KW-0249">Electron transport</keyword>
<protein>
    <recommendedName>
        <fullName evidence="14">Disulfide bond formation protein B</fullName>
    </recommendedName>
    <alternativeName>
        <fullName evidence="14">Disulfide oxidoreductase</fullName>
    </alternativeName>
</protein>
<comment type="caution">
    <text evidence="14">Lacks conserved residue(s) required for the propagation of feature annotation.</text>
</comment>
<dbReference type="Pfam" id="PF02600">
    <property type="entry name" value="DsbB"/>
    <property type="match status" value="1"/>
</dbReference>
<dbReference type="HAMAP" id="MF_00286">
    <property type="entry name" value="DsbB"/>
    <property type="match status" value="1"/>
</dbReference>
<feature type="topological domain" description="Periplasmic" evidence="14">
    <location>
        <begin position="29"/>
        <end position="46"/>
    </location>
</feature>
<accession>A0A7V2T0Y1</accession>
<comment type="subcellular location">
    <subcellularLocation>
        <location evidence="1">Cell inner membrane</location>
        <topology evidence="1">Multi-pass membrane protein</topology>
    </subcellularLocation>
    <subcellularLocation>
        <location evidence="14">Cell membrane</location>
        <topology evidence="14">Multi-pass membrane protein</topology>
    </subcellularLocation>
</comment>
<evidence type="ECO:0000256" key="15">
    <source>
        <dbReference type="SAM" id="Phobius"/>
    </source>
</evidence>
<feature type="transmembrane region" description="Helical" evidence="15">
    <location>
        <begin position="72"/>
        <end position="92"/>
    </location>
</feature>
<keyword evidence="8 14" id="KW-1133">Transmembrane helix</keyword>
<feature type="topological domain" description="Cytoplasmic" evidence="14">
    <location>
        <begin position="1"/>
        <end position="11"/>
    </location>
</feature>
<sequence length="166" mass="18475">MELLQMSIRPAFSIGLIITASIMATALFFQYILLLAPCPLCVLQRIIVVTLGVIFLIGLLHNPKHSLVRRLYGQIIATTSLTGLGIAGRHAWLQQLPKDQSPKCDEDLNYWISTLSPSEVIEKIFAGAGDCVEVTWKFAGFSIPEWSLIVFSIFFLYGIKLLIKGH</sequence>
<dbReference type="SUPFAM" id="SSF158442">
    <property type="entry name" value="DsbB-like"/>
    <property type="match status" value="1"/>
</dbReference>
<evidence type="ECO:0000256" key="2">
    <source>
        <dbReference type="ARBA" id="ARBA00008823"/>
    </source>
</evidence>
<evidence type="ECO:0000256" key="14">
    <source>
        <dbReference type="HAMAP-Rule" id="MF_00286"/>
    </source>
</evidence>
<feature type="topological domain" description="Cytoplasmic" evidence="14">
    <location>
        <begin position="165"/>
        <end position="166"/>
    </location>
</feature>
<keyword evidence="6 14" id="KW-0812">Transmembrane</keyword>
<evidence type="ECO:0000256" key="10">
    <source>
        <dbReference type="ARBA" id="ARBA00023136"/>
    </source>
</evidence>
<dbReference type="InterPro" id="IPR022920">
    <property type="entry name" value="Disulphide_bond_form_DsbB"/>
</dbReference>
<dbReference type="Proteomes" id="UP000885750">
    <property type="component" value="Unassembled WGS sequence"/>
</dbReference>
<keyword evidence="11 14" id="KW-1015">Disulfide bond</keyword>
<dbReference type="GO" id="GO:0005886">
    <property type="term" value="C:plasma membrane"/>
    <property type="evidence" value="ECO:0007669"/>
    <property type="project" value="UniProtKB-SubCell"/>
</dbReference>
<name>A0A7V2T0Y1_LEUMU</name>
<keyword evidence="3 14" id="KW-0813">Transport</keyword>
<organism evidence="16">
    <name type="scientific">Leucothrix mucor</name>
    <dbReference type="NCBI Taxonomy" id="45248"/>
    <lineage>
        <taxon>Bacteria</taxon>
        <taxon>Pseudomonadati</taxon>
        <taxon>Pseudomonadota</taxon>
        <taxon>Gammaproteobacteria</taxon>
        <taxon>Thiotrichales</taxon>
        <taxon>Thiotrichaceae</taxon>
        <taxon>Leucothrix</taxon>
    </lineage>
</organism>
<dbReference type="InterPro" id="IPR023380">
    <property type="entry name" value="DsbB-like_sf"/>
</dbReference>
<keyword evidence="5" id="KW-0997">Cell inner membrane</keyword>
<keyword evidence="4 14" id="KW-1003">Cell membrane</keyword>
<evidence type="ECO:0000256" key="13">
    <source>
        <dbReference type="ARBA" id="ARBA00023284"/>
    </source>
</evidence>
<evidence type="ECO:0000256" key="7">
    <source>
        <dbReference type="ARBA" id="ARBA00022982"/>
    </source>
</evidence>
<dbReference type="GO" id="GO:0009055">
    <property type="term" value="F:electron transfer activity"/>
    <property type="evidence" value="ECO:0007669"/>
    <property type="project" value="UniProtKB-UniRule"/>
</dbReference>
<gene>
    <name evidence="14" type="primary">dsbB</name>
    <name evidence="16" type="ORF">ENJ51_07275</name>
</gene>
<evidence type="ECO:0000256" key="4">
    <source>
        <dbReference type="ARBA" id="ARBA00022475"/>
    </source>
</evidence>
<keyword evidence="10 14" id="KW-0472">Membrane</keyword>
<dbReference type="GO" id="GO:0006457">
    <property type="term" value="P:protein folding"/>
    <property type="evidence" value="ECO:0007669"/>
    <property type="project" value="InterPro"/>
</dbReference>
<dbReference type="AlphaFoldDB" id="A0A7V2T0Y1"/>
<feature type="disulfide bond" description="Redox-active" evidence="14">
    <location>
        <begin position="38"/>
        <end position="41"/>
    </location>
</feature>
<reference evidence="16" key="1">
    <citation type="journal article" date="2020" name="mSystems">
        <title>Genome- and Community-Level Interaction Insights into Carbon Utilization and Element Cycling Functions of Hydrothermarchaeota in Hydrothermal Sediment.</title>
        <authorList>
            <person name="Zhou Z."/>
            <person name="Liu Y."/>
            <person name="Xu W."/>
            <person name="Pan J."/>
            <person name="Luo Z.H."/>
            <person name="Li M."/>
        </authorList>
    </citation>
    <scope>NUCLEOTIDE SEQUENCE [LARGE SCALE GENOMIC DNA]</scope>
    <source>
        <strain evidence="16">HyVt-493</strain>
    </source>
</reference>
<dbReference type="Gene3D" id="1.20.1550.10">
    <property type="entry name" value="DsbB-like"/>
    <property type="match status" value="1"/>
</dbReference>
<proteinExistence type="inferred from homology"/>
<dbReference type="InterPro" id="IPR003752">
    <property type="entry name" value="DiS_bond_form_DsbB/BdbC"/>
</dbReference>
<evidence type="ECO:0000256" key="6">
    <source>
        <dbReference type="ARBA" id="ARBA00022692"/>
    </source>
</evidence>
<feature type="transmembrane region" description="Helical" evidence="15">
    <location>
        <begin position="12"/>
        <end position="36"/>
    </location>
</feature>
<evidence type="ECO:0000256" key="9">
    <source>
        <dbReference type="ARBA" id="ARBA00023002"/>
    </source>
</evidence>
<evidence type="ECO:0000256" key="1">
    <source>
        <dbReference type="ARBA" id="ARBA00004429"/>
    </source>
</evidence>
<feature type="transmembrane region" description="Helical" evidence="15">
    <location>
        <begin position="146"/>
        <end position="163"/>
    </location>
</feature>